<dbReference type="AlphaFoldDB" id="A0A381QNL9"/>
<feature type="non-terminal residue" evidence="2">
    <location>
        <position position="1"/>
    </location>
</feature>
<feature type="domain" description="Amidohydrolase-related" evidence="1">
    <location>
        <begin position="98"/>
        <end position="456"/>
    </location>
</feature>
<dbReference type="GO" id="GO:0016810">
    <property type="term" value="F:hydrolase activity, acting on carbon-nitrogen (but not peptide) bonds"/>
    <property type="evidence" value="ECO:0007669"/>
    <property type="project" value="InterPro"/>
</dbReference>
<dbReference type="Gene3D" id="2.30.40.10">
    <property type="entry name" value="Urease, subunit C, domain 1"/>
    <property type="match status" value="2"/>
</dbReference>
<sequence length="475" mass="51431">VDEEGPVRVHKTLTSRRGLVALTCVSTLVTGCGDPLPVVDGDVAFVGVNVLPMRGSGGAVVLEDQTVVVADRRIVSIVPTDEVEVGDEVEVVEAAGLYLMPGLVEMHGHLPGRPLLPADTKNLLFLYVANGVTTVRGMQGNRAQFTMRDQIARGETIGPRLFVGSTPMSGGRVTTPEQGGQLTREYKQSGYDLIKIHEGLSRDVFDAVATTANEIGIPFGGHVPDEVGLLRALGSGQASIEHLDNYIQALAPIAGHPTESPVSQDVGELVNVVDERRIPELVDATRTAGAWVVPTMVLWETAFFGDQAAAELRTTRPEVRYMPPETVEQWSGAVDDRRGNSNASINRRVRELRRNILKALHEGGARILLGTDSPQVFSVPGFAMHREMGLWVDLGMTPYQVLESGTRRAAEYFDLTDEFGSVAVGHRADLLLLTENPMQDIANVSKRAGVMVNGRWISEAQIQDRLADIATFYGN</sequence>
<dbReference type="PANTHER" id="PTHR43135">
    <property type="entry name" value="ALPHA-D-RIBOSE 1-METHYLPHOSPHONATE 5-TRIPHOSPHATE DIPHOSPHATASE"/>
    <property type="match status" value="1"/>
</dbReference>
<dbReference type="InterPro" id="IPR006680">
    <property type="entry name" value="Amidohydro-rel"/>
</dbReference>
<dbReference type="InterPro" id="IPR011059">
    <property type="entry name" value="Metal-dep_hydrolase_composite"/>
</dbReference>
<accession>A0A381QNL9</accession>
<evidence type="ECO:0000259" key="1">
    <source>
        <dbReference type="Pfam" id="PF01979"/>
    </source>
</evidence>
<evidence type="ECO:0000313" key="2">
    <source>
        <dbReference type="EMBL" id="SUZ80534.1"/>
    </source>
</evidence>
<dbReference type="PANTHER" id="PTHR43135:SF3">
    <property type="entry name" value="ALPHA-D-RIBOSE 1-METHYLPHOSPHONATE 5-TRIPHOSPHATE DIPHOSPHATASE"/>
    <property type="match status" value="1"/>
</dbReference>
<dbReference type="Pfam" id="PF01979">
    <property type="entry name" value="Amidohydro_1"/>
    <property type="match status" value="1"/>
</dbReference>
<dbReference type="InterPro" id="IPR032466">
    <property type="entry name" value="Metal_Hydrolase"/>
</dbReference>
<name>A0A381QNL9_9ZZZZ</name>
<dbReference type="EMBL" id="UINC01001430">
    <property type="protein sequence ID" value="SUZ80534.1"/>
    <property type="molecule type" value="Genomic_DNA"/>
</dbReference>
<dbReference type="SUPFAM" id="SSF51556">
    <property type="entry name" value="Metallo-dependent hydrolases"/>
    <property type="match status" value="1"/>
</dbReference>
<gene>
    <name evidence="2" type="ORF">METZ01_LOCUS33388</name>
</gene>
<dbReference type="InterPro" id="IPR051781">
    <property type="entry name" value="Metallo-dep_Hydrolase"/>
</dbReference>
<proteinExistence type="predicted"/>
<dbReference type="Gene3D" id="3.20.20.140">
    <property type="entry name" value="Metal-dependent hydrolases"/>
    <property type="match status" value="2"/>
</dbReference>
<protein>
    <recommendedName>
        <fullName evidence="1">Amidohydrolase-related domain-containing protein</fullName>
    </recommendedName>
</protein>
<dbReference type="SUPFAM" id="SSF51338">
    <property type="entry name" value="Composite domain of metallo-dependent hydrolases"/>
    <property type="match status" value="1"/>
</dbReference>
<reference evidence="2" key="1">
    <citation type="submission" date="2018-05" db="EMBL/GenBank/DDBJ databases">
        <authorList>
            <person name="Lanie J.A."/>
            <person name="Ng W.-L."/>
            <person name="Kazmierczak K.M."/>
            <person name="Andrzejewski T.M."/>
            <person name="Davidsen T.M."/>
            <person name="Wayne K.J."/>
            <person name="Tettelin H."/>
            <person name="Glass J.I."/>
            <person name="Rusch D."/>
            <person name="Podicherti R."/>
            <person name="Tsui H.-C.T."/>
            <person name="Winkler M.E."/>
        </authorList>
    </citation>
    <scope>NUCLEOTIDE SEQUENCE</scope>
</reference>
<organism evidence="2">
    <name type="scientific">marine metagenome</name>
    <dbReference type="NCBI Taxonomy" id="408172"/>
    <lineage>
        <taxon>unclassified sequences</taxon>
        <taxon>metagenomes</taxon>
        <taxon>ecological metagenomes</taxon>
    </lineage>
</organism>